<dbReference type="FunCoup" id="A0A1V9XZ92">
    <property type="interactions" value="2100"/>
</dbReference>
<evidence type="ECO:0000313" key="6">
    <source>
        <dbReference type="EMBL" id="OQR78816.1"/>
    </source>
</evidence>
<dbReference type="InterPro" id="IPR036869">
    <property type="entry name" value="J_dom_sf"/>
</dbReference>
<evidence type="ECO:0000313" key="7">
    <source>
        <dbReference type="Proteomes" id="UP000192247"/>
    </source>
</evidence>
<dbReference type="InterPro" id="IPR018253">
    <property type="entry name" value="DnaJ_domain_CS"/>
</dbReference>
<dbReference type="SUPFAM" id="SSF48452">
    <property type="entry name" value="TPR-like"/>
    <property type="match status" value="1"/>
</dbReference>
<dbReference type="PROSITE" id="PS00636">
    <property type="entry name" value="DNAJ_1"/>
    <property type="match status" value="1"/>
</dbReference>
<evidence type="ECO:0000256" key="3">
    <source>
        <dbReference type="ARBA" id="ARBA00023186"/>
    </source>
</evidence>
<proteinExistence type="predicted"/>
<evidence type="ECO:0000256" key="1">
    <source>
        <dbReference type="ARBA" id="ARBA00022737"/>
    </source>
</evidence>
<gene>
    <name evidence="6" type="ORF">BIW11_06159</name>
</gene>
<dbReference type="Pfam" id="PF13181">
    <property type="entry name" value="TPR_8"/>
    <property type="match status" value="1"/>
</dbReference>
<dbReference type="CDD" id="cd06257">
    <property type="entry name" value="DnaJ"/>
    <property type="match status" value="1"/>
</dbReference>
<sequence>MFKVDSRVRETMVSVENNVEMDDEPQVIREILSEPTKEKVAEIKKTDGNVLYKEKKYAQALPLYSEAIQLCPDNATLYNNRAACHLMLNHYEEALSDCQESLKRDPANVKALMREAKCYQLLGDPAAGSRSLARVRSLDPNHTDLPKETRAVENLQNNITEGDKAYAKGDYRKCAYCMERALVQSPGCPKFKLLRAECLVYLMRLTEARNIALDLIRFDNSNADAYFVRGLILYYEDNVEKALQHFQQVIRLAPDHSKAARSFKQCKNLRAEKERGNELFKKGLFQDAYSIYTAALAIDPLNKLSNAKLHCNRAQCCVRLNRHDEALADFTKAIELDRNYTKAYTRRAQCYQDMEMYEEAIRDLEYVYQNDRTRENKRLLENAKLELRKSKRKNYYKILGINKNASLDDIKKAYKKAALKHHPDRHAHASENEKRDQEKKFKELGEAYAILSDPRKKAHYDNGLDMDDDGPGVQGFPANMDLHMFFSGGGGSPFGGASGQHGGFQCRFD</sequence>
<feature type="repeat" description="TPR" evidence="4">
    <location>
        <begin position="41"/>
        <end position="74"/>
    </location>
</feature>
<dbReference type="AlphaFoldDB" id="A0A1V9XZ92"/>
<dbReference type="PROSITE" id="PS50005">
    <property type="entry name" value="TPR"/>
    <property type="match status" value="4"/>
</dbReference>
<dbReference type="FunFam" id="1.25.40.10:FF:000097">
    <property type="entry name" value="DnaJ homolog subfamily C member 7 homolog"/>
    <property type="match status" value="1"/>
</dbReference>
<accession>A0A1V9XZ92</accession>
<dbReference type="Gene3D" id="1.10.287.110">
    <property type="entry name" value="DnaJ domain"/>
    <property type="match status" value="1"/>
</dbReference>
<keyword evidence="1" id="KW-0677">Repeat</keyword>
<dbReference type="OrthoDB" id="765884at2759"/>
<dbReference type="Pfam" id="PF00226">
    <property type="entry name" value="DnaJ"/>
    <property type="match status" value="1"/>
</dbReference>
<dbReference type="InterPro" id="IPR001623">
    <property type="entry name" value="DnaJ_domain"/>
</dbReference>
<dbReference type="PRINTS" id="PR00625">
    <property type="entry name" value="JDOMAIN"/>
</dbReference>
<keyword evidence="3" id="KW-0143">Chaperone</keyword>
<feature type="repeat" description="TPR" evidence="4">
    <location>
        <begin position="307"/>
        <end position="340"/>
    </location>
</feature>
<reference evidence="6 7" key="1">
    <citation type="journal article" date="2017" name="Gigascience">
        <title>Draft genome of the honey bee ectoparasitic mite, Tropilaelaps mercedesae, is shaped by the parasitic life history.</title>
        <authorList>
            <person name="Dong X."/>
            <person name="Armstrong S.D."/>
            <person name="Xia D."/>
            <person name="Makepeace B.L."/>
            <person name="Darby A.C."/>
            <person name="Kadowaki T."/>
        </authorList>
    </citation>
    <scope>NUCLEOTIDE SEQUENCE [LARGE SCALE GENOMIC DNA]</scope>
    <source>
        <strain evidence="6">Wuxi-XJTLU</strain>
    </source>
</reference>
<evidence type="ECO:0000256" key="4">
    <source>
        <dbReference type="PROSITE-ProRule" id="PRU00339"/>
    </source>
</evidence>
<feature type="domain" description="J" evidence="5">
    <location>
        <begin position="394"/>
        <end position="464"/>
    </location>
</feature>
<dbReference type="EMBL" id="MNPL01001787">
    <property type="protein sequence ID" value="OQR78816.1"/>
    <property type="molecule type" value="Genomic_DNA"/>
</dbReference>
<evidence type="ECO:0000259" key="5">
    <source>
        <dbReference type="PROSITE" id="PS50076"/>
    </source>
</evidence>
<feature type="repeat" description="TPR" evidence="4">
    <location>
        <begin position="75"/>
        <end position="108"/>
    </location>
</feature>
<dbReference type="Proteomes" id="UP000192247">
    <property type="component" value="Unassembled WGS sequence"/>
</dbReference>
<keyword evidence="7" id="KW-1185">Reference proteome</keyword>
<dbReference type="SUPFAM" id="SSF46565">
    <property type="entry name" value="Chaperone J-domain"/>
    <property type="match status" value="1"/>
</dbReference>
<comment type="caution">
    <text evidence="6">The sequence shown here is derived from an EMBL/GenBank/DDBJ whole genome shotgun (WGS) entry which is preliminary data.</text>
</comment>
<feature type="repeat" description="TPR" evidence="4">
    <location>
        <begin position="223"/>
        <end position="256"/>
    </location>
</feature>
<name>A0A1V9XZ92_9ACAR</name>
<keyword evidence="2 4" id="KW-0802">TPR repeat</keyword>
<dbReference type="PROSITE" id="PS50293">
    <property type="entry name" value="TPR_REGION"/>
    <property type="match status" value="1"/>
</dbReference>
<dbReference type="STRING" id="418985.A0A1V9XZ92"/>
<dbReference type="PROSITE" id="PS50076">
    <property type="entry name" value="DNAJ_2"/>
    <property type="match status" value="1"/>
</dbReference>
<dbReference type="SMART" id="SM00028">
    <property type="entry name" value="TPR"/>
    <property type="match status" value="7"/>
</dbReference>
<dbReference type="SMART" id="SM00271">
    <property type="entry name" value="DnaJ"/>
    <property type="match status" value="1"/>
</dbReference>
<organism evidence="6 7">
    <name type="scientific">Tropilaelaps mercedesae</name>
    <dbReference type="NCBI Taxonomy" id="418985"/>
    <lineage>
        <taxon>Eukaryota</taxon>
        <taxon>Metazoa</taxon>
        <taxon>Ecdysozoa</taxon>
        <taxon>Arthropoda</taxon>
        <taxon>Chelicerata</taxon>
        <taxon>Arachnida</taxon>
        <taxon>Acari</taxon>
        <taxon>Parasitiformes</taxon>
        <taxon>Mesostigmata</taxon>
        <taxon>Gamasina</taxon>
        <taxon>Dermanyssoidea</taxon>
        <taxon>Laelapidae</taxon>
        <taxon>Tropilaelaps</taxon>
    </lineage>
</organism>
<dbReference type="Pfam" id="PF07719">
    <property type="entry name" value="TPR_2"/>
    <property type="match status" value="1"/>
</dbReference>
<dbReference type="InParanoid" id="A0A1V9XZ92"/>
<protein>
    <submittedName>
        <fullName evidence="6">DnaJsubfamily C member 7-like</fullName>
    </submittedName>
</protein>
<dbReference type="PANTHER" id="PTHR45188:SF2">
    <property type="entry name" value="DNAJ HOMOLOG SUBFAMILY C MEMBER 7"/>
    <property type="match status" value="1"/>
</dbReference>
<dbReference type="Pfam" id="PF00515">
    <property type="entry name" value="TPR_1"/>
    <property type="match status" value="1"/>
</dbReference>
<dbReference type="Gene3D" id="1.25.40.10">
    <property type="entry name" value="Tetratricopeptide repeat domain"/>
    <property type="match status" value="3"/>
</dbReference>
<dbReference type="InterPro" id="IPR019734">
    <property type="entry name" value="TPR_rpt"/>
</dbReference>
<evidence type="ECO:0000256" key="2">
    <source>
        <dbReference type="ARBA" id="ARBA00022803"/>
    </source>
</evidence>
<dbReference type="PANTHER" id="PTHR45188">
    <property type="entry name" value="DNAJ PROTEIN P58IPK HOMOLOG"/>
    <property type="match status" value="1"/>
</dbReference>
<dbReference type="InterPro" id="IPR013105">
    <property type="entry name" value="TPR_2"/>
</dbReference>
<dbReference type="Pfam" id="PF13414">
    <property type="entry name" value="TPR_11"/>
    <property type="match status" value="1"/>
</dbReference>
<dbReference type="InterPro" id="IPR011990">
    <property type="entry name" value="TPR-like_helical_dom_sf"/>
</dbReference>